<proteinExistence type="predicted"/>
<protein>
    <submittedName>
        <fullName evidence="1">CAZy families GT4 protein</fullName>
    </submittedName>
</protein>
<sequence length="79" mass="8814">MLHIHAVGPALLTPLPTARNEVVVTHHGPDYDREKWDRIAKLALRMGEKTATTYADKVIVISNVIRDSLKENIISATQL</sequence>
<dbReference type="SUPFAM" id="SSF53756">
    <property type="entry name" value="UDP-Glycosyltransferase/glycogen phosphorylase"/>
    <property type="match status" value="1"/>
</dbReference>
<organism evidence="1">
    <name type="scientific">uncultured Vibrio sp</name>
    <dbReference type="NCBI Taxonomy" id="114054"/>
    <lineage>
        <taxon>Bacteria</taxon>
        <taxon>Pseudomonadati</taxon>
        <taxon>Pseudomonadota</taxon>
        <taxon>Gammaproteobacteria</taxon>
        <taxon>Vibrionales</taxon>
        <taxon>Vibrionaceae</taxon>
        <taxon>Vibrio</taxon>
        <taxon>environmental samples</taxon>
    </lineage>
</organism>
<dbReference type="AlphaFoldDB" id="A0A060BT91"/>
<name>A0A060BT91_9VIBR</name>
<reference evidence="1" key="1">
    <citation type="journal article" date="2013" name="Environ. Microbiol.">
        <title>Seasonally variable intestinal metagenomes of the red palm weevil (Rhynchophorus ferrugineus).</title>
        <authorList>
            <person name="Jia S."/>
            <person name="Zhang X."/>
            <person name="Zhang G."/>
            <person name="Yin A."/>
            <person name="Zhang S."/>
            <person name="Li F."/>
            <person name="Wang L."/>
            <person name="Zhao D."/>
            <person name="Yun Q."/>
            <person name="Tala"/>
            <person name="Wang J."/>
            <person name="Sun G."/>
            <person name="Baabdullah M."/>
            <person name="Yu X."/>
            <person name="Hu S."/>
            <person name="Al-Mssallem I.S."/>
            <person name="Yu J."/>
        </authorList>
    </citation>
    <scope>NUCLEOTIDE SEQUENCE</scope>
</reference>
<evidence type="ECO:0000313" key="1">
    <source>
        <dbReference type="EMBL" id="AIA84030.1"/>
    </source>
</evidence>
<dbReference type="Gene3D" id="3.40.50.2000">
    <property type="entry name" value="Glycogen Phosphorylase B"/>
    <property type="match status" value="1"/>
</dbReference>
<dbReference type="EMBL" id="KF116783">
    <property type="protein sequence ID" value="AIA84030.1"/>
    <property type="molecule type" value="Genomic_DNA"/>
</dbReference>
<accession>A0A060BT91</accession>